<keyword evidence="2" id="KW-1185">Reference proteome</keyword>
<comment type="caution">
    <text evidence="1">The sequence shown here is derived from an EMBL/GenBank/DDBJ whole genome shotgun (WGS) entry which is preliminary data.</text>
</comment>
<proteinExistence type="predicted"/>
<evidence type="ECO:0000313" key="2">
    <source>
        <dbReference type="Proteomes" id="UP001500454"/>
    </source>
</evidence>
<evidence type="ECO:0000313" key="1">
    <source>
        <dbReference type="EMBL" id="GAA4391760.1"/>
    </source>
</evidence>
<reference evidence="2" key="1">
    <citation type="journal article" date="2019" name="Int. J. Syst. Evol. Microbiol.">
        <title>The Global Catalogue of Microorganisms (GCM) 10K type strain sequencing project: providing services to taxonomists for standard genome sequencing and annotation.</title>
        <authorList>
            <consortium name="The Broad Institute Genomics Platform"/>
            <consortium name="The Broad Institute Genome Sequencing Center for Infectious Disease"/>
            <person name="Wu L."/>
            <person name="Ma J."/>
        </authorList>
    </citation>
    <scope>NUCLEOTIDE SEQUENCE [LARGE SCALE GENOMIC DNA]</scope>
    <source>
        <strain evidence="2">JCM 17924</strain>
    </source>
</reference>
<name>A0ABP8JJV6_9BACT</name>
<sequence>MKDQAYCFPTLRPDGKRKAEHLVPLSPTPPPILPSPTTPDALPYTVVHNGIIGRRNMIMLTSVWYMGKRLSACVYAGGATASVAGLPSPSGLTVWYMGMGVTR</sequence>
<dbReference type="Proteomes" id="UP001500454">
    <property type="component" value="Unassembled WGS sequence"/>
</dbReference>
<accession>A0ABP8JJV6</accession>
<organism evidence="1 2">
    <name type="scientific">Hymenobacter koreensis</name>
    <dbReference type="NCBI Taxonomy" id="1084523"/>
    <lineage>
        <taxon>Bacteria</taxon>
        <taxon>Pseudomonadati</taxon>
        <taxon>Bacteroidota</taxon>
        <taxon>Cytophagia</taxon>
        <taxon>Cytophagales</taxon>
        <taxon>Hymenobacteraceae</taxon>
        <taxon>Hymenobacter</taxon>
    </lineage>
</organism>
<protein>
    <submittedName>
        <fullName evidence="1">Uncharacterized protein</fullName>
    </submittedName>
</protein>
<dbReference type="EMBL" id="BAABHA010000015">
    <property type="protein sequence ID" value="GAA4391760.1"/>
    <property type="molecule type" value="Genomic_DNA"/>
</dbReference>
<gene>
    <name evidence="1" type="ORF">GCM10023186_41420</name>
</gene>